<evidence type="ECO:0000313" key="2">
    <source>
        <dbReference type="Proteomes" id="UP000674938"/>
    </source>
</evidence>
<dbReference type="Proteomes" id="UP000674938">
    <property type="component" value="Unassembled WGS sequence"/>
</dbReference>
<protein>
    <submittedName>
        <fullName evidence="1">Uncharacterized protein</fullName>
    </submittedName>
</protein>
<accession>A0A940SWQ4</accession>
<dbReference type="AlphaFoldDB" id="A0A940SWQ4"/>
<sequence>MKYKNIEETIANIKLRPKMFIEELKLKNLYFLLGGYIGCALTTGISTEIDEVFKKDFSQWTKEWLGLNVAMDFSNDCLSWYKMYQKASETEEEALELFFKSSQEFFVDFHNNKL</sequence>
<gene>
    <name evidence="1" type="ORF">I6N95_15380</name>
</gene>
<reference evidence="1" key="1">
    <citation type="submission" date="2020-12" db="EMBL/GenBank/DDBJ databases">
        <title>Vagococcus allomyrinae sp. nov. and Enterococcus lavae sp. nov., isolated from the larvae of Allomyrina dichotoma.</title>
        <authorList>
            <person name="Lee S.D."/>
        </authorList>
    </citation>
    <scope>NUCLEOTIDE SEQUENCE</scope>
    <source>
        <strain evidence="1">BWB3-3</strain>
    </source>
</reference>
<name>A0A940SWQ4_9ENTE</name>
<proteinExistence type="predicted"/>
<keyword evidence="2" id="KW-1185">Reference proteome</keyword>
<organism evidence="1 2">
    <name type="scientific">Vagococcus allomyrinae</name>
    <dbReference type="NCBI Taxonomy" id="2794353"/>
    <lineage>
        <taxon>Bacteria</taxon>
        <taxon>Bacillati</taxon>
        <taxon>Bacillota</taxon>
        <taxon>Bacilli</taxon>
        <taxon>Lactobacillales</taxon>
        <taxon>Enterococcaceae</taxon>
        <taxon>Vagococcus</taxon>
    </lineage>
</organism>
<dbReference type="RefSeq" id="WP_209529550.1">
    <property type="nucleotide sequence ID" value="NZ_JAEEGA010000010.1"/>
</dbReference>
<dbReference type="EMBL" id="JAEEGA010000010">
    <property type="protein sequence ID" value="MBP1042401.1"/>
    <property type="molecule type" value="Genomic_DNA"/>
</dbReference>
<comment type="caution">
    <text evidence="1">The sequence shown here is derived from an EMBL/GenBank/DDBJ whole genome shotgun (WGS) entry which is preliminary data.</text>
</comment>
<evidence type="ECO:0000313" key="1">
    <source>
        <dbReference type="EMBL" id="MBP1042401.1"/>
    </source>
</evidence>